<evidence type="ECO:0000313" key="3">
    <source>
        <dbReference type="EMBL" id="MFB9136564.1"/>
    </source>
</evidence>
<proteinExistence type="predicted"/>
<dbReference type="InterPro" id="IPR025738">
    <property type="entry name" value="BatD"/>
</dbReference>
<dbReference type="Pfam" id="PF25607">
    <property type="entry name" value="DUF7939"/>
    <property type="match status" value="1"/>
</dbReference>
<keyword evidence="4" id="KW-1185">Reference proteome</keyword>
<gene>
    <name evidence="3" type="ORF">ACFFUV_16465</name>
</gene>
<dbReference type="Proteomes" id="UP001589645">
    <property type="component" value="Unassembled WGS sequence"/>
</dbReference>
<keyword evidence="1" id="KW-1133">Transmembrane helix</keyword>
<dbReference type="PANTHER" id="PTHR40940">
    <property type="entry name" value="PROTEIN BATD-RELATED"/>
    <property type="match status" value="1"/>
</dbReference>
<feature type="transmembrane region" description="Helical" evidence="1">
    <location>
        <begin position="421"/>
        <end position="442"/>
    </location>
</feature>
<keyword evidence="1" id="KW-0472">Membrane</keyword>
<keyword evidence="1" id="KW-0812">Transmembrane</keyword>
<name>A0ABV5HQQ3_9VIBR</name>
<dbReference type="EMBL" id="JBHMEP010000006">
    <property type="protein sequence ID" value="MFB9136564.1"/>
    <property type="molecule type" value="Genomic_DNA"/>
</dbReference>
<dbReference type="InterPro" id="IPR057699">
    <property type="entry name" value="DUF7939"/>
</dbReference>
<comment type="caution">
    <text evidence="3">The sequence shown here is derived from an EMBL/GenBank/DDBJ whole genome shotgun (WGS) entry which is preliminary data.</text>
</comment>
<dbReference type="PANTHER" id="PTHR40940:SF1">
    <property type="entry name" value="PROTEIN BATD"/>
    <property type="match status" value="1"/>
</dbReference>
<dbReference type="Pfam" id="PF13584">
    <property type="entry name" value="BatD"/>
    <property type="match status" value="1"/>
</dbReference>
<reference evidence="3 4" key="1">
    <citation type="submission" date="2024-09" db="EMBL/GenBank/DDBJ databases">
        <authorList>
            <person name="Sun Q."/>
            <person name="Mori K."/>
        </authorList>
    </citation>
    <scope>NUCLEOTIDE SEQUENCE [LARGE SCALE GENOMIC DNA]</scope>
    <source>
        <strain evidence="3 4">CECT 8064</strain>
    </source>
</reference>
<accession>A0ABV5HQQ3</accession>
<organism evidence="3 4">
    <name type="scientific">Vibrio olivae</name>
    <dbReference type="NCBI Taxonomy" id="1243002"/>
    <lineage>
        <taxon>Bacteria</taxon>
        <taxon>Pseudomonadati</taxon>
        <taxon>Pseudomonadota</taxon>
        <taxon>Gammaproteobacteria</taxon>
        <taxon>Vibrionales</taxon>
        <taxon>Vibrionaceae</taxon>
        <taxon>Vibrio</taxon>
    </lineage>
</organism>
<dbReference type="RefSeq" id="WP_390194780.1">
    <property type="nucleotide sequence ID" value="NZ_JBHMEP010000006.1"/>
</dbReference>
<evidence type="ECO:0000259" key="2">
    <source>
        <dbReference type="Pfam" id="PF25607"/>
    </source>
</evidence>
<feature type="domain" description="DUF7939" evidence="2">
    <location>
        <begin position="462"/>
        <end position="535"/>
    </location>
</feature>
<evidence type="ECO:0000313" key="4">
    <source>
        <dbReference type="Proteomes" id="UP001589645"/>
    </source>
</evidence>
<sequence>MTMQSIRSLILILFIGLSYSPLSFALNLQASVSKNKVAQNEVFQLRIVADERLSSDDINFDVLDQDFYLSRPSFGSSINSINGKRTTRSEWNISLASNKLGMVKIPSFEVNGAQTQPIAIQVVKAQDAVDPSELIDLNVSLDNQQLYPNESAILSIQLVVKSSASRLRNPRIFPPKIDGLSMESVDNGNQYNTVIDGVSASVVEYQFRLTADKPGTYQLQGPRFTANLMDDDPRSGSTRLVPVDIRGKDFTITVEGKPSNYSGVWLPTPQLTLGQNWQDSNNNAVDVRYDQPYSTQVGESLSREITLDIQGLNPERFPDLKIDYPNSVRVYSEKPQFEKLDNNTTRMTLKQVLIPQAPGAVTLPGLTLNWWDSQEREQRSASLNALTLDVASATSINAAPVAPSLPSVDNPVETVTIKDAGWWPTLSAILAVLWLVTAAIAFRLGRHRGSKAPNKTEIDVDNHWDQLLYACQRNDVIQIQHYCSLWLQDHPELLSQYRAEIEQQLSEMNQSQFSESDKVWQSRHLVSVLKKARKSLKKETAKDVTLAKL</sequence>
<protein>
    <submittedName>
        <fullName evidence="3">BatD family protein</fullName>
    </submittedName>
</protein>
<evidence type="ECO:0000256" key="1">
    <source>
        <dbReference type="SAM" id="Phobius"/>
    </source>
</evidence>